<dbReference type="Proteomes" id="UP001056120">
    <property type="component" value="Linkage Group LG26"/>
</dbReference>
<keyword evidence="2" id="KW-1185">Reference proteome</keyword>
<dbReference type="EMBL" id="CM042043">
    <property type="protein sequence ID" value="KAI3694658.1"/>
    <property type="molecule type" value="Genomic_DNA"/>
</dbReference>
<reference evidence="1 2" key="2">
    <citation type="journal article" date="2022" name="Mol. Ecol. Resour.">
        <title>The genomes of chicory, endive, great burdock and yacon provide insights into Asteraceae paleo-polyploidization history and plant inulin production.</title>
        <authorList>
            <person name="Fan W."/>
            <person name="Wang S."/>
            <person name="Wang H."/>
            <person name="Wang A."/>
            <person name="Jiang F."/>
            <person name="Liu H."/>
            <person name="Zhao H."/>
            <person name="Xu D."/>
            <person name="Zhang Y."/>
        </authorList>
    </citation>
    <scope>NUCLEOTIDE SEQUENCE [LARGE SCALE GENOMIC DNA]</scope>
    <source>
        <strain evidence="2">cv. Yunnan</strain>
        <tissue evidence="1">Leaves</tissue>
    </source>
</reference>
<reference evidence="2" key="1">
    <citation type="journal article" date="2022" name="Mol. Ecol. Resour.">
        <title>The genomes of chicory, endive, great burdock and yacon provide insights into Asteraceae palaeo-polyploidization history and plant inulin production.</title>
        <authorList>
            <person name="Fan W."/>
            <person name="Wang S."/>
            <person name="Wang H."/>
            <person name="Wang A."/>
            <person name="Jiang F."/>
            <person name="Liu H."/>
            <person name="Zhao H."/>
            <person name="Xu D."/>
            <person name="Zhang Y."/>
        </authorList>
    </citation>
    <scope>NUCLEOTIDE SEQUENCE [LARGE SCALE GENOMIC DNA]</scope>
    <source>
        <strain evidence="2">cv. Yunnan</strain>
    </source>
</reference>
<proteinExistence type="predicted"/>
<evidence type="ECO:0000313" key="2">
    <source>
        <dbReference type="Proteomes" id="UP001056120"/>
    </source>
</evidence>
<organism evidence="1 2">
    <name type="scientific">Smallanthus sonchifolius</name>
    <dbReference type="NCBI Taxonomy" id="185202"/>
    <lineage>
        <taxon>Eukaryota</taxon>
        <taxon>Viridiplantae</taxon>
        <taxon>Streptophyta</taxon>
        <taxon>Embryophyta</taxon>
        <taxon>Tracheophyta</taxon>
        <taxon>Spermatophyta</taxon>
        <taxon>Magnoliopsida</taxon>
        <taxon>eudicotyledons</taxon>
        <taxon>Gunneridae</taxon>
        <taxon>Pentapetalae</taxon>
        <taxon>asterids</taxon>
        <taxon>campanulids</taxon>
        <taxon>Asterales</taxon>
        <taxon>Asteraceae</taxon>
        <taxon>Asteroideae</taxon>
        <taxon>Heliantheae alliance</taxon>
        <taxon>Millerieae</taxon>
        <taxon>Smallanthus</taxon>
    </lineage>
</organism>
<protein>
    <submittedName>
        <fullName evidence="1">Uncharacterized protein</fullName>
    </submittedName>
</protein>
<accession>A0ACB8ZAP7</accession>
<comment type="caution">
    <text evidence="1">The sequence shown here is derived from an EMBL/GenBank/DDBJ whole genome shotgun (WGS) entry which is preliminary data.</text>
</comment>
<name>A0ACB8ZAP7_9ASTR</name>
<evidence type="ECO:0000313" key="1">
    <source>
        <dbReference type="EMBL" id="KAI3694658.1"/>
    </source>
</evidence>
<gene>
    <name evidence="1" type="ORF">L1987_77626</name>
</gene>
<sequence length="597" mass="69051">MGLLSRKTYQTLYHLPRFFLVVLLLFTLLLLVLFKGHVEDVRRQVKEAVQIRHKNDMMYSTFTGQSLEKVQQYTERDRFLSVSEIRDTLPTGSSSRLHSCHNFISLAADQPSIMGLFSRKTDQTLYHLPRFFLVLSIFTLVLLIHFKVEDIATQTKTIVGHNLQPTPWHLFPAKAFKNETKYALASKIIQCSYLSCARMATNGQTTFTHEPEQCPEFYSSIYRDLEPWSNTWVSYANLMEAKKFASMRVVIVGGKLYVDYYYDCVQSRALFTVWGLLQLLKRYPGSIPDVDLMFDCMDKPIVLKRDHSAMPLPIFRYCTTPSHFDIPFPDWSFWGWVEVNLGPWQEEFKSIKQGSQKTSWQNKFPYAYWKGNPDVNSPVREKLLFCNDTNKWGAQILRQNWAQEILDGFKNSKLSNQCNHRYKIYAEGYAWSVSLKYILSCGSVPLIINPKYEDFFSRGLSPRENYLPISPKNICPSIKTAVEWGNSHPSEAEAIGKAVQDYMEHLNMDRVYDYMYHLINEYAKLLDFKPVRPSTALEECIDSLLCYADETQLGFLERSAASPSSTPPCKLPPPNAEEIKKQIEAKNIIINTTQLII</sequence>